<dbReference type="eggNOG" id="COG0652">
    <property type="taxonomic scope" value="Bacteria"/>
</dbReference>
<evidence type="ECO:0000259" key="6">
    <source>
        <dbReference type="PROSITE" id="PS50072"/>
    </source>
</evidence>
<dbReference type="STRING" id="1127696.HMPREF9134_01436"/>
<feature type="domain" description="PPIase cyclophilin-type" evidence="6">
    <location>
        <begin position="41"/>
        <end position="225"/>
    </location>
</feature>
<dbReference type="HOGENOM" id="CLU_012062_16_0_10"/>
<name>L1NBE6_9PORP</name>
<accession>L1NBE6</accession>
<evidence type="ECO:0000256" key="4">
    <source>
        <dbReference type="ARBA" id="ARBA00023110"/>
    </source>
</evidence>
<dbReference type="Gene3D" id="2.40.100.10">
    <property type="entry name" value="Cyclophilin-like"/>
    <property type="match status" value="1"/>
</dbReference>
<gene>
    <name evidence="7" type="ORF">HMPREF9134_01436</name>
</gene>
<dbReference type="PANTHER" id="PTHR45625">
    <property type="entry name" value="PEPTIDYL-PROLYL CIS-TRANS ISOMERASE-RELATED"/>
    <property type="match status" value="1"/>
</dbReference>
<comment type="caution">
    <text evidence="7">The sequence shown here is derived from an EMBL/GenBank/DDBJ whole genome shotgun (WGS) entry which is preliminary data.</text>
</comment>
<dbReference type="PATRIC" id="fig|1127696.3.peg.1300"/>
<dbReference type="InterPro" id="IPR029000">
    <property type="entry name" value="Cyclophilin-like_dom_sf"/>
</dbReference>
<dbReference type="PROSITE" id="PS50072">
    <property type="entry name" value="CSA_PPIASE_2"/>
    <property type="match status" value="1"/>
</dbReference>
<dbReference type="Proteomes" id="UP000010408">
    <property type="component" value="Unassembled WGS sequence"/>
</dbReference>
<evidence type="ECO:0000313" key="7">
    <source>
        <dbReference type="EMBL" id="EKY00698.1"/>
    </source>
</evidence>
<dbReference type="EMBL" id="AMEQ01000037">
    <property type="protein sequence ID" value="EKY00698.1"/>
    <property type="molecule type" value="Genomic_DNA"/>
</dbReference>
<dbReference type="PIRSF" id="PIRSF001467">
    <property type="entry name" value="Peptidylpro_ismrse"/>
    <property type="match status" value="1"/>
</dbReference>
<dbReference type="CDD" id="cd00317">
    <property type="entry name" value="cyclophilin"/>
    <property type="match status" value="1"/>
</dbReference>
<dbReference type="EC" id="5.2.1.8" evidence="3"/>
<evidence type="ECO:0000256" key="5">
    <source>
        <dbReference type="ARBA" id="ARBA00023235"/>
    </source>
</evidence>
<dbReference type="InterPro" id="IPR044666">
    <property type="entry name" value="Cyclophilin_A-like"/>
</dbReference>
<dbReference type="PROSITE" id="PS00170">
    <property type="entry name" value="CSA_PPIASE_1"/>
    <property type="match status" value="1"/>
</dbReference>
<dbReference type="Pfam" id="PF00160">
    <property type="entry name" value="Pro_isomerase"/>
    <property type="match status" value="1"/>
</dbReference>
<dbReference type="InterPro" id="IPR002130">
    <property type="entry name" value="Cyclophilin-type_PPIase_dom"/>
</dbReference>
<dbReference type="AlphaFoldDB" id="L1NBE6"/>
<keyword evidence="4" id="KW-0697">Rotamase</keyword>
<protein>
    <recommendedName>
        <fullName evidence="3">peptidylprolyl isomerase</fullName>
        <ecNumber evidence="3">5.2.1.8</ecNumber>
    </recommendedName>
</protein>
<dbReference type="InterPro" id="IPR020892">
    <property type="entry name" value="Cyclophilin-type_PPIase_CS"/>
</dbReference>
<comment type="function">
    <text evidence="1">PPIases accelerate the folding of proteins. It catalyzes the cis-trans isomerization of proline imidic peptide bonds in oligopeptides.</text>
</comment>
<evidence type="ECO:0000313" key="8">
    <source>
        <dbReference type="Proteomes" id="UP000010408"/>
    </source>
</evidence>
<evidence type="ECO:0000256" key="3">
    <source>
        <dbReference type="ARBA" id="ARBA00013194"/>
    </source>
</evidence>
<dbReference type="InterPro" id="IPR024936">
    <property type="entry name" value="Cyclophilin-type_PPIase"/>
</dbReference>
<keyword evidence="5 7" id="KW-0413">Isomerase</keyword>
<comment type="similarity">
    <text evidence="2">Belongs to the cyclophilin-type PPIase family.</text>
</comment>
<organism evidence="7 8">
    <name type="scientific">Porphyromonas catoniae F0037</name>
    <dbReference type="NCBI Taxonomy" id="1127696"/>
    <lineage>
        <taxon>Bacteria</taxon>
        <taxon>Pseudomonadati</taxon>
        <taxon>Bacteroidota</taxon>
        <taxon>Bacteroidia</taxon>
        <taxon>Bacteroidales</taxon>
        <taxon>Porphyromonadaceae</taxon>
        <taxon>Porphyromonas</taxon>
    </lineage>
</organism>
<reference evidence="7 8" key="1">
    <citation type="submission" date="2012-05" db="EMBL/GenBank/DDBJ databases">
        <authorList>
            <person name="Weinstock G."/>
            <person name="Sodergren E."/>
            <person name="Lobos E.A."/>
            <person name="Fulton L."/>
            <person name="Fulton R."/>
            <person name="Courtney L."/>
            <person name="Fronick C."/>
            <person name="O'Laughlin M."/>
            <person name="Godfrey J."/>
            <person name="Wilson R.M."/>
            <person name="Miner T."/>
            <person name="Farmer C."/>
            <person name="Delehaunty K."/>
            <person name="Cordes M."/>
            <person name="Minx P."/>
            <person name="Tomlinson C."/>
            <person name="Chen J."/>
            <person name="Wollam A."/>
            <person name="Pepin K.H."/>
            <person name="Bhonagiri V."/>
            <person name="Zhang X."/>
            <person name="Suruliraj S."/>
            <person name="Warren W."/>
            <person name="Mitreva M."/>
            <person name="Mardis E.R."/>
            <person name="Wilson R.K."/>
        </authorList>
    </citation>
    <scope>NUCLEOTIDE SEQUENCE [LARGE SCALE GENOMIC DNA]</scope>
    <source>
        <strain evidence="7 8">F0037</strain>
    </source>
</reference>
<evidence type="ECO:0000256" key="1">
    <source>
        <dbReference type="ARBA" id="ARBA00002388"/>
    </source>
</evidence>
<evidence type="ECO:0000256" key="2">
    <source>
        <dbReference type="ARBA" id="ARBA00007365"/>
    </source>
</evidence>
<dbReference type="GO" id="GO:0003755">
    <property type="term" value="F:peptidyl-prolyl cis-trans isomerase activity"/>
    <property type="evidence" value="ECO:0007669"/>
    <property type="project" value="UniProtKB-KW"/>
</dbReference>
<dbReference type="PANTHER" id="PTHR45625:SF4">
    <property type="entry name" value="PEPTIDYLPROLYL ISOMERASE DOMAIN AND WD REPEAT-CONTAINING PROTEIN 1"/>
    <property type="match status" value="1"/>
</dbReference>
<sequence length="230" mass="26717">MLTKVRYKMKRKLFYLFLILLPSLGLWAQERPQVLVETSKGRFIIELFNETPIHRDNFLKLVDSGAYEGVQFHRVIKDFMVQAGHLKTRGLSRELELPEDSTEATLPAELHPDLFVHVRGALAAARQPDDVNPEMRSSYSQFYIVTGKYYTDYDLKEQETGRSWTYTDAQRKSYMFDGGAAHLDGTYTVFGRLLDGWGTIDKIQRVETDDNNRPLKNVIIKSMRRYTPKK</sequence>
<dbReference type="GO" id="GO:0006457">
    <property type="term" value="P:protein folding"/>
    <property type="evidence" value="ECO:0007669"/>
    <property type="project" value="InterPro"/>
</dbReference>
<proteinExistence type="inferred from homology"/>
<dbReference type="SUPFAM" id="SSF50891">
    <property type="entry name" value="Cyclophilin-like"/>
    <property type="match status" value="1"/>
</dbReference>